<dbReference type="AlphaFoldDB" id="A0A0C9Z0C9"/>
<gene>
    <name evidence="13" type="ORF">PISMIDRAFT_125527</name>
</gene>
<dbReference type="SUPFAM" id="SSF52540">
    <property type="entry name" value="P-loop containing nucleoside triphosphate hydrolases"/>
    <property type="match status" value="1"/>
</dbReference>
<comment type="similarity">
    <text evidence="2">Belongs to the SRP receptor beta subunit family.</text>
</comment>
<evidence type="ECO:0000256" key="9">
    <source>
        <dbReference type="ARBA" id="ARBA00023136"/>
    </source>
</evidence>
<dbReference type="OrthoDB" id="41266at2759"/>
<evidence type="ECO:0000256" key="5">
    <source>
        <dbReference type="ARBA" id="ARBA00022741"/>
    </source>
</evidence>
<dbReference type="PANTHER" id="PTHR11711">
    <property type="entry name" value="ADP RIBOSYLATION FACTOR-RELATED"/>
    <property type="match status" value="1"/>
</dbReference>
<evidence type="ECO:0000256" key="1">
    <source>
        <dbReference type="ARBA" id="ARBA00004389"/>
    </source>
</evidence>
<feature type="transmembrane region" description="Helical" evidence="12">
    <location>
        <begin position="20"/>
        <end position="39"/>
    </location>
</feature>
<dbReference type="Proteomes" id="UP000054018">
    <property type="component" value="Unassembled WGS sequence"/>
</dbReference>
<evidence type="ECO:0000256" key="2">
    <source>
        <dbReference type="ARBA" id="ARBA00005619"/>
    </source>
</evidence>
<comment type="subcellular location">
    <subcellularLocation>
        <location evidence="1">Endoplasmic reticulum membrane</location>
        <topology evidence="1">Single-pass membrane protein</topology>
    </subcellularLocation>
</comment>
<evidence type="ECO:0000256" key="3">
    <source>
        <dbReference type="ARBA" id="ARBA00020256"/>
    </source>
</evidence>
<dbReference type="HOGENOM" id="CLU_073388_0_0_1"/>
<keyword evidence="5" id="KW-0547">Nucleotide-binding</keyword>
<proteinExistence type="inferred from homology"/>
<evidence type="ECO:0000256" key="12">
    <source>
        <dbReference type="SAM" id="Phobius"/>
    </source>
</evidence>
<reference evidence="13 14" key="1">
    <citation type="submission" date="2014-04" db="EMBL/GenBank/DDBJ databases">
        <authorList>
            <consortium name="DOE Joint Genome Institute"/>
            <person name="Kuo A."/>
            <person name="Kohler A."/>
            <person name="Costa M.D."/>
            <person name="Nagy L.G."/>
            <person name="Floudas D."/>
            <person name="Copeland A."/>
            <person name="Barry K.W."/>
            <person name="Cichocki N."/>
            <person name="Veneault-Fourrey C."/>
            <person name="LaButti K."/>
            <person name="Lindquist E.A."/>
            <person name="Lipzen A."/>
            <person name="Lundell T."/>
            <person name="Morin E."/>
            <person name="Murat C."/>
            <person name="Sun H."/>
            <person name="Tunlid A."/>
            <person name="Henrissat B."/>
            <person name="Grigoriev I.V."/>
            <person name="Hibbett D.S."/>
            <person name="Martin F."/>
            <person name="Nordberg H.P."/>
            <person name="Cantor M.N."/>
            <person name="Hua S.X."/>
        </authorList>
    </citation>
    <scope>NUCLEOTIDE SEQUENCE [LARGE SCALE GENOMIC DNA]</scope>
    <source>
        <strain evidence="13 14">441</strain>
    </source>
</reference>
<dbReference type="GO" id="GO:0005789">
    <property type="term" value="C:endoplasmic reticulum membrane"/>
    <property type="evidence" value="ECO:0007669"/>
    <property type="project" value="UniProtKB-SubCell"/>
</dbReference>
<keyword evidence="7 12" id="KW-1133">Transmembrane helix</keyword>
<dbReference type="Gene3D" id="3.40.50.300">
    <property type="entry name" value="P-loop containing nucleotide triphosphate hydrolases"/>
    <property type="match status" value="1"/>
</dbReference>
<evidence type="ECO:0000256" key="4">
    <source>
        <dbReference type="ARBA" id="ARBA00022692"/>
    </source>
</evidence>
<keyword evidence="10" id="KW-0675">Receptor</keyword>
<keyword evidence="9 12" id="KW-0472">Membrane</keyword>
<dbReference type="Pfam" id="PF09439">
    <property type="entry name" value="SRPRB"/>
    <property type="match status" value="1"/>
</dbReference>
<dbReference type="STRING" id="765257.A0A0C9Z0C9"/>
<keyword evidence="6" id="KW-0256">Endoplasmic reticulum</keyword>
<accession>A0A0C9Z0C9</accession>
<evidence type="ECO:0000256" key="10">
    <source>
        <dbReference type="ARBA" id="ARBA00023170"/>
    </source>
</evidence>
<protein>
    <recommendedName>
        <fullName evidence="3">Signal recognition particle receptor subunit beta</fullName>
    </recommendedName>
</protein>
<keyword evidence="8" id="KW-0342">GTP-binding</keyword>
<name>A0A0C9Z0C9_9AGAM</name>
<evidence type="ECO:0000313" key="13">
    <source>
        <dbReference type="EMBL" id="KIK30910.1"/>
    </source>
</evidence>
<feature type="region of interest" description="Disordered" evidence="11">
    <location>
        <begin position="199"/>
        <end position="220"/>
    </location>
</feature>
<dbReference type="InterPro" id="IPR027417">
    <property type="entry name" value="P-loop_NTPase"/>
</dbReference>
<organism evidence="13 14">
    <name type="scientific">Pisolithus microcarpus 441</name>
    <dbReference type="NCBI Taxonomy" id="765257"/>
    <lineage>
        <taxon>Eukaryota</taxon>
        <taxon>Fungi</taxon>
        <taxon>Dikarya</taxon>
        <taxon>Basidiomycota</taxon>
        <taxon>Agaricomycotina</taxon>
        <taxon>Agaricomycetes</taxon>
        <taxon>Agaricomycetidae</taxon>
        <taxon>Boletales</taxon>
        <taxon>Sclerodermatineae</taxon>
        <taxon>Pisolithaceae</taxon>
        <taxon>Pisolithus</taxon>
    </lineage>
</organism>
<evidence type="ECO:0000313" key="14">
    <source>
        <dbReference type="Proteomes" id="UP000054018"/>
    </source>
</evidence>
<evidence type="ECO:0000256" key="11">
    <source>
        <dbReference type="SAM" id="MobiDB-lite"/>
    </source>
</evidence>
<evidence type="ECO:0000256" key="6">
    <source>
        <dbReference type="ARBA" id="ARBA00022824"/>
    </source>
</evidence>
<evidence type="ECO:0000256" key="7">
    <source>
        <dbReference type="ARBA" id="ARBA00022989"/>
    </source>
</evidence>
<dbReference type="EMBL" id="KN833685">
    <property type="protein sequence ID" value="KIK30910.1"/>
    <property type="molecule type" value="Genomic_DNA"/>
</dbReference>
<keyword evidence="14" id="KW-1185">Reference proteome</keyword>
<dbReference type="InterPro" id="IPR019009">
    <property type="entry name" value="SRP_receptor_beta_su"/>
</dbReference>
<sequence length="271" mass="28992">MVSATPEILPLVGSLSTKTFTLLSVAAAVIIFFAVTLLARAKSNSRGHSVLLVGPPDAGKTAIFSSLVYHQALPSHSSLQINCAHVVLPPSKTLRIVDVPGHPRIRDQFREHLRIAKAIVFVVDASTVSRNAPAVAEHLHHVLHAIASLPPSQPTPKVLVLAHKADLVKAGASSSSVTEVAISRVRTVLERELEKRRASQTGGVGVESMDAESESELGGLECGGTARGGFKFSEWDGGEVDFIGTWVEVGEKNGDQDGLRELKDWLEQLIR</sequence>
<evidence type="ECO:0000256" key="8">
    <source>
        <dbReference type="ARBA" id="ARBA00023134"/>
    </source>
</evidence>
<dbReference type="GO" id="GO:0005525">
    <property type="term" value="F:GTP binding"/>
    <property type="evidence" value="ECO:0007669"/>
    <property type="project" value="UniProtKB-KW"/>
</dbReference>
<dbReference type="InterPro" id="IPR024156">
    <property type="entry name" value="Small_GTPase_ARF"/>
</dbReference>
<keyword evidence="4 12" id="KW-0812">Transmembrane</keyword>
<reference evidence="14" key="2">
    <citation type="submission" date="2015-01" db="EMBL/GenBank/DDBJ databases">
        <title>Evolutionary Origins and Diversification of the Mycorrhizal Mutualists.</title>
        <authorList>
            <consortium name="DOE Joint Genome Institute"/>
            <consortium name="Mycorrhizal Genomics Consortium"/>
            <person name="Kohler A."/>
            <person name="Kuo A."/>
            <person name="Nagy L.G."/>
            <person name="Floudas D."/>
            <person name="Copeland A."/>
            <person name="Barry K.W."/>
            <person name="Cichocki N."/>
            <person name="Veneault-Fourrey C."/>
            <person name="LaButti K."/>
            <person name="Lindquist E.A."/>
            <person name="Lipzen A."/>
            <person name="Lundell T."/>
            <person name="Morin E."/>
            <person name="Murat C."/>
            <person name="Riley R."/>
            <person name="Ohm R."/>
            <person name="Sun H."/>
            <person name="Tunlid A."/>
            <person name="Henrissat B."/>
            <person name="Grigoriev I.V."/>
            <person name="Hibbett D.S."/>
            <person name="Martin F."/>
        </authorList>
    </citation>
    <scope>NUCLEOTIDE SEQUENCE [LARGE SCALE GENOMIC DNA]</scope>
    <source>
        <strain evidence="14">441</strain>
    </source>
</reference>